<evidence type="ECO:0000313" key="3">
    <source>
        <dbReference type="Proteomes" id="UP000325797"/>
    </source>
</evidence>
<evidence type="ECO:0000259" key="1">
    <source>
        <dbReference type="Pfam" id="PF12146"/>
    </source>
</evidence>
<dbReference type="Pfam" id="PF12146">
    <property type="entry name" value="Hydrolase_4"/>
    <property type="match status" value="1"/>
</dbReference>
<dbReference type="InterPro" id="IPR029058">
    <property type="entry name" value="AB_hydrolase_fold"/>
</dbReference>
<dbReference type="Proteomes" id="UP000325797">
    <property type="component" value="Chromosome"/>
</dbReference>
<dbReference type="GO" id="GO:0016787">
    <property type="term" value="F:hydrolase activity"/>
    <property type="evidence" value="ECO:0007669"/>
    <property type="project" value="UniProtKB-KW"/>
</dbReference>
<protein>
    <submittedName>
        <fullName evidence="2">Alpha/beta hydrolase</fullName>
    </submittedName>
</protein>
<feature type="domain" description="Serine aminopeptidase S33" evidence="1">
    <location>
        <begin position="69"/>
        <end position="307"/>
    </location>
</feature>
<dbReference type="PANTHER" id="PTHR11614">
    <property type="entry name" value="PHOSPHOLIPASE-RELATED"/>
    <property type="match status" value="1"/>
</dbReference>
<dbReference type="InterPro" id="IPR022742">
    <property type="entry name" value="Hydrolase_4"/>
</dbReference>
<evidence type="ECO:0000313" key="2">
    <source>
        <dbReference type="EMBL" id="QEX20238.1"/>
    </source>
</evidence>
<dbReference type="AlphaFoldDB" id="A0A5J6MRS6"/>
<dbReference type="PRINTS" id="PR00111">
    <property type="entry name" value="ABHYDROLASE"/>
</dbReference>
<keyword evidence="2" id="KW-0378">Hydrolase</keyword>
<dbReference type="KEGG" id="hadh:FRZ61_01550"/>
<reference evidence="2 3" key="1">
    <citation type="submission" date="2019-08" db="EMBL/GenBank/DDBJ databases">
        <title>Hyperibacter terrae gen. nov., sp. nov. and Hyperibacter viscosus sp. nov., two new members in the family Rhodospirillaceae isolated from the rhizosphere of Hypericum perforatum.</title>
        <authorList>
            <person name="Noviana Z."/>
        </authorList>
    </citation>
    <scope>NUCLEOTIDE SEQUENCE [LARGE SCALE GENOMIC DNA]</scope>
    <source>
        <strain evidence="2 3">R5959</strain>
    </source>
</reference>
<name>A0A5J6MRS6_9PROT</name>
<organism evidence="2 3">
    <name type="scientific">Hypericibacter adhaerens</name>
    <dbReference type="NCBI Taxonomy" id="2602016"/>
    <lineage>
        <taxon>Bacteria</taxon>
        <taxon>Pseudomonadati</taxon>
        <taxon>Pseudomonadota</taxon>
        <taxon>Alphaproteobacteria</taxon>
        <taxon>Rhodospirillales</taxon>
        <taxon>Dongiaceae</taxon>
        <taxon>Hypericibacter</taxon>
    </lineage>
</organism>
<dbReference type="SUPFAM" id="SSF53474">
    <property type="entry name" value="alpha/beta-Hydrolases"/>
    <property type="match status" value="1"/>
</dbReference>
<dbReference type="EMBL" id="CP042582">
    <property type="protein sequence ID" value="QEX20238.1"/>
    <property type="molecule type" value="Genomic_DNA"/>
</dbReference>
<keyword evidence="3" id="KW-1185">Reference proteome</keyword>
<sequence length="355" mass="37601">MIAGLHRRKRLVPPILAVLLVLGGLSLGGCSPTVMAEGPPVTMPHDGSDKLVMADGTALPLRQWLPEGRPRAVILALHGFNDYSNAFEEPGAEWARQGIATFAYDQRGFGYAPDFGYWAGTDTMVDDLRSAAALVRARYPGTPLYLLGESMGGALIMTAETSPQPPDCDGIILAAPAIWGRELQGPIASGALWFFAHTMPWGKLSGANLNVMPSDNIPMLRALGADPHVIKETRIDAVYGLVDLMDKALAAAPKLAESRALVLYGVREEVLPSSAAMTMLRRLPPAPTGPRIALYTSGYHMLLRDLDGGLVRGDVAAWVLNPGIAALPSGADARAEAALKTDAPTLKSVNQAAVP</sequence>
<dbReference type="PROSITE" id="PS51257">
    <property type="entry name" value="PROKAR_LIPOPROTEIN"/>
    <property type="match status" value="1"/>
</dbReference>
<dbReference type="Gene3D" id="3.40.50.1820">
    <property type="entry name" value="alpha/beta hydrolase"/>
    <property type="match status" value="1"/>
</dbReference>
<proteinExistence type="predicted"/>
<accession>A0A5J6MRS6</accession>
<dbReference type="InterPro" id="IPR000073">
    <property type="entry name" value="AB_hydrolase_1"/>
</dbReference>
<gene>
    <name evidence="2" type="ORF">FRZ61_01550</name>
</gene>
<dbReference type="RefSeq" id="WP_225309042.1">
    <property type="nucleotide sequence ID" value="NZ_CP042582.1"/>
</dbReference>
<dbReference type="InterPro" id="IPR051044">
    <property type="entry name" value="MAG_DAG_Lipase"/>
</dbReference>